<gene>
    <name evidence="2" type="ORF">HNQ64_002807</name>
</gene>
<organism evidence="2 3">
    <name type="scientific">Prosthecobacter dejongeii</name>
    <dbReference type="NCBI Taxonomy" id="48465"/>
    <lineage>
        <taxon>Bacteria</taxon>
        <taxon>Pseudomonadati</taxon>
        <taxon>Verrucomicrobiota</taxon>
        <taxon>Verrucomicrobiia</taxon>
        <taxon>Verrucomicrobiales</taxon>
        <taxon>Verrucomicrobiaceae</taxon>
        <taxon>Prosthecobacter</taxon>
    </lineage>
</organism>
<dbReference type="EMBL" id="JACHIF010000005">
    <property type="protein sequence ID" value="MBB5038544.1"/>
    <property type="molecule type" value="Genomic_DNA"/>
</dbReference>
<keyword evidence="1" id="KW-0472">Membrane</keyword>
<evidence type="ECO:0000313" key="3">
    <source>
        <dbReference type="Proteomes" id="UP000534294"/>
    </source>
</evidence>
<reference evidence="2 3" key="1">
    <citation type="submission" date="2020-08" db="EMBL/GenBank/DDBJ databases">
        <title>Genomic Encyclopedia of Type Strains, Phase IV (KMG-IV): sequencing the most valuable type-strain genomes for metagenomic binning, comparative biology and taxonomic classification.</title>
        <authorList>
            <person name="Goeker M."/>
        </authorList>
    </citation>
    <scope>NUCLEOTIDE SEQUENCE [LARGE SCALE GENOMIC DNA]</scope>
    <source>
        <strain evidence="2 3">DSM 12251</strain>
    </source>
</reference>
<dbReference type="Proteomes" id="UP000534294">
    <property type="component" value="Unassembled WGS sequence"/>
</dbReference>
<accession>A0A7W7YLY5</accession>
<proteinExistence type="predicted"/>
<comment type="caution">
    <text evidence="2">The sequence shown here is derived from an EMBL/GenBank/DDBJ whole genome shotgun (WGS) entry which is preliminary data.</text>
</comment>
<feature type="transmembrane region" description="Helical" evidence="1">
    <location>
        <begin position="57"/>
        <end position="76"/>
    </location>
</feature>
<sequence length="80" mass="9229">MKILNQYFGKLNNLYTKRLGCTFILALFSYFLVAIILWLVVANEPKSHVEESDEREGTMLIIGVVFFSFCVVPLVLKQKQ</sequence>
<dbReference type="AlphaFoldDB" id="A0A7W7YLY5"/>
<protein>
    <submittedName>
        <fullName evidence="2">Amino acid transporter</fullName>
    </submittedName>
</protein>
<keyword evidence="1" id="KW-1133">Transmembrane helix</keyword>
<name>A0A7W7YLY5_9BACT</name>
<feature type="transmembrane region" description="Helical" evidence="1">
    <location>
        <begin position="21"/>
        <end position="41"/>
    </location>
</feature>
<keyword evidence="3" id="KW-1185">Reference proteome</keyword>
<evidence type="ECO:0000313" key="2">
    <source>
        <dbReference type="EMBL" id="MBB5038544.1"/>
    </source>
</evidence>
<keyword evidence="1" id="KW-0812">Transmembrane</keyword>
<evidence type="ECO:0000256" key="1">
    <source>
        <dbReference type="SAM" id="Phobius"/>
    </source>
</evidence>